<feature type="region of interest" description="Disordered" evidence="1">
    <location>
        <begin position="52"/>
        <end position="88"/>
    </location>
</feature>
<comment type="caution">
    <text evidence="2">The sequence shown here is derived from an EMBL/GenBank/DDBJ whole genome shotgun (WGS) entry which is preliminary data.</text>
</comment>
<reference evidence="2" key="1">
    <citation type="journal article" date="2019" name="Sci. Rep.">
        <title>Draft genome of Tanacetum cinerariifolium, the natural source of mosquito coil.</title>
        <authorList>
            <person name="Yamashiro T."/>
            <person name="Shiraishi A."/>
            <person name="Satake H."/>
            <person name="Nakayama K."/>
        </authorList>
    </citation>
    <scope>NUCLEOTIDE SEQUENCE</scope>
</reference>
<feature type="non-terminal residue" evidence="2">
    <location>
        <position position="1"/>
    </location>
</feature>
<protein>
    <submittedName>
        <fullName evidence="2">Uncharacterized protein</fullName>
    </submittedName>
</protein>
<accession>A0A699WXW9</accession>
<dbReference type="AlphaFoldDB" id="A0A699WXW9"/>
<proteinExistence type="predicted"/>
<gene>
    <name evidence="2" type="ORF">Tci_922385</name>
</gene>
<organism evidence="2">
    <name type="scientific">Tanacetum cinerariifolium</name>
    <name type="common">Dalmatian daisy</name>
    <name type="synonym">Chrysanthemum cinerariifolium</name>
    <dbReference type="NCBI Taxonomy" id="118510"/>
    <lineage>
        <taxon>Eukaryota</taxon>
        <taxon>Viridiplantae</taxon>
        <taxon>Streptophyta</taxon>
        <taxon>Embryophyta</taxon>
        <taxon>Tracheophyta</taxon>
        <taxon>Spermatophyta</taxon>
        <taxon>Magnoliopsida</taxon>
        <taxon>eudicotyledons</taxon>
        <taxon>Gunneridae</taxon>
        <taxon>Pentapetalae</taxon>
        <taxon>asterids</taxon>
        <taxon>campanulids</taxon>
        <taxon>Asterales</taxon>
        <taxon>Asteraceae</taxon>
        <taxon>Asteroideae</taxon>
        <taxon>Anthemideae</taxon>
        <taxon>Anthemidinae</taxon>
        <taxon>Tanacetum</taxon>
    </lineage>
</organism>
<evidence type="ECO:0000256" key="1">
    <source>
        <dbReference type="SAM" id="MobiDB-lite"/>
    </source>
</evidence>
<sequence>LATAAELSPTSRPGLGVASSGLFRGSVSSSRIPALRLVDGVYKAPSALGLRDQIWGNKNPSGRRDAGASSSAGTKSSGCSNSGTNTGT</sequence>
<dbReference type="EMBL" id="BKCJ011757153">
    <property type="protein sequence ID" value="GFD50416.1"/>
    <property type="molecule type" value="Genomic_DNA"/>
</dbReference>
<feature type="region of interest" description="Disordered" evidence="1">
    <location>
        <begin position="1"/>
        <end position="20"/>
    </location>
</feature>
<feature type="compositionally biased region" description="Low complexity" evidence="1">
    <location>
        <begin position="67"/>
        <end position="88"/>
    </location>
</feature>
<name>A0A699WXW9_TANCI</name>
<evidence type="ECO:0000313" key="2">
    <source>
        <dbReference type="EMBL" id="GFD50416.1"/>
    </source>
</evidence>